<accession>A0A8T1VQD8</accession>
<name>A0A8T1VQD8_9STRA</name>
<proteinExistence type="predicted"/>
<dbReference type="AlphaFoldDB" id="A0A8T1VQD8"/>
<protein>
    <submittedName>
        <fullName evidence="2">Uncharacterized protein</fullName>
    </submittedName>
</protein>
<feature type="region of interest" description="Disordered" evidence="1">
    <location>
        <begin position="1"/>
        <end position="23"/>
    </location>
</feature>
<evidence type="ECO:0000256" key="1">
    <source>
        <dbReference type="SAM" id="MobiDB-lite"/>
    </source>
</evidence>
<sequence length="98" mass="10968">MTKASSLIFTPQRDGSSSYLSPEYGQARDAAELQPPLRRGAWPMAVTAACLEAYEKETQHKLWRLCHPWHVARVGCGQWAVGGGTRLQPHEQRYDGDT</sequence>
<dbReference type="EMBL" id="JAGDFM010000173">
    <property type="protein sequence ID" value="KAG7383582.1"/>
    <property type="molecule type" value="Genomic_DNA"/>
</dbReference>
<evidence type="ECO:0000313" key="2">
    <source>
        <dbReference type="EMBL" id="KAG7383582.1"/>
    </source>
</evidence>
<dbReference type="Proteomes" id="UP000694044">
    <property type="component" value="Unassembled WGS sequence"/>
</dbReference>
<feature type="compositionally biased region" description="Polar residues" evidence="1">
    <location>
        <begin position="1"/>
        <end position="20"/>
    </location>
</feature>
<gene>
    <name evidence="2" type="ORF">PHYPSEUDO_003563</name>
</gene>
<organism evidence="2 3">
    <name type="scientific">Phytophthora pseudosyringae</name>
    <dbReference type="NCBI Taxonomy" id="221518"/>
    <lineage>
        <taxon>Eukaryota</taxon>
        <taxon>Sar</taxon>
        <taxon>Stramenopiles</taxon>
        <taxon>Oomycota</taxon>
        <taxon>Peronosporomycetes</taxon>
        <taxon>Peronosporales</taxon>
        <taxon>Peronosporaceae</taxon>
        <taxon>Phytophthora</taxon>
    </lineage>
</organism>
<reference evidence="2" key="1">
    <citation type="submission" date="2021-02" db="EMBL/GenBank/DDBJ databases">
        <authorList>
            <person name="Palmer J.M."/>
        </authorList>
    </citation>
    <scope>NUCLEOTIDE SEQUENCE</scope>
    <source>
        <strain evidence="2">SCRP734</strain>
    </source>
</reference>
<keyword evidence="3" id="KW-1185">Reference proteome</keyword>
<evidence type="ECO:0000313" key="3">
    <source>
        <dbReference type="Proteomes" id="UP000694044"/>
    </source>
</evidence>
<comment type="caution">
    <text evidence="2">The sequence shown here is derived from an EMBL/GenBank/DDBJ whole genome shotgun (WGS) entry which is preliminary data.</text>
</comment>